<feature type="transmembrane region" description="Helical" evidence="2">
    <location>
        <begin position="440"/>
        <end position="465"/>
    </location>
</feature>
<name>A0ABN7T939_OIKDI</name>
<feature type="transmembrane region" description="Helical" evidence="2">
    <location>
        <begin position="670"/>
        <end position="690"/>
    </location>
</feature>
<feature type="domain" description="Acyltransferase 3" evidence="4">
    <location>
        <begin position="399"/>
        <end position="824"/>
    </location>
</feature>
<dbReference type="InterPro" id="IPR002656">
    <property type="entry name" value="Acyl_transf_3_dom"/>
</dbReference>
<gene>
    <name evidence="5" type="ORF">OKIOD_LOCUS16023</name>
</gene>
<dbReference type="PANTHER" id="PTHR11161:SF0">
    <property type="entry name" value="O-ACYLTRANSFERASE LIKE PROTEIN"/>
    <property type="match status" value="1"/>
</dbReference>
<feature type="signal peptide" evidence="3">
    <location>
        <begin position="1"/>
        <end position="18"/>
    </location>
</feature>
<evidence type="ECO:0000256" key="3">
    <source>
        <dbReference type="SAM" id="SignalP"/>
    </source>
</evidence>
<keyword evidence="2" id="KW-0472">Membrane</keyword>
<accession>A0ABN7T939</accession>
<dbReference type="Proteomes" id="UP001158576">
    <property type="component" value="Chromosome 2"/>
</dbReference>
<organism evidence="5 6">
    <name type="scientific">Oikopleura dioica</name>
    <name type="common">Tunicate</name>
    <dbReference type="NCBI Taxonomy" id="34765"/>
    <lineage>
        <taxon>Eukaryota</taxon>
        <taxon>Metazoa</taxon>
        <taxon>Chordata</taxon>
        <taxon>Tunicata</taxon>
        <taxon>Appendicularia</taxon>
        <taxon>Copelata</taxon>
        <taxon>Oikopleuridae</taxon>
        <taxon>Oikopleura</taxon>
    </lineage>
</organism>
<protein>
    <submittedName>
        <fullName evidence="5">Oidioi.mRNA.OKI2018_I69.chr2.g7258.t1.cds</fullName>
    </submittedName>
</protein>
<reference evidence="5 6" key="1">
    <citation type="submission" date="2021-04" db="EMBL/GenBank/DDBJ databases">
        <authorList>
            <person name="Bliznina A."/>
        </authorList>
    </citation>
    <scope>NUCLEOTIDE SEQUENCE [LARGE SCALE GENOMIC DNA]</scope>
</reference>
<proteinExistence type="predicted"/>
<feature type="transmembrane region" description="Helical" evidence="2">
    <location>
        <begin position="633"/>
        <end position="650"/>
    </location>
</feature>
<keyword evidence="6" id="KW-1185">Reference proteome</keyword>
<feature type="region of interest" description="Disordered" evidence="1">
    <location>
        <begin position="851"/>
        <end position="888"/>
    </location>
</feature>
<feature type="transmembrane region" description="Helical" evidence="2">
    <location>
        <begin position="499"/>
        <end position="518"/>
    </location>
</feature>
<dbReference type="Pfam" id="PF01757">
    <property type="entry name" value="Acyl_transf_3"/>
    <property type="match status" value="1"/>
</dbReference>
<dbReference type="PANTHER" id="PTHR11161">
    <property type="entry name" value="O-ACYLTRANSFERASE"/>
    <property type="match status" value="1"/>
</dbReference>
<evidence type="ECO:0000313" key="5">
    <source>
        <dbReference type="EMBL" id="CAG5113117.1"/>
    </source>
</evidence>
<feature type="transmembrane region" description="Helical" evidence="2">
    <location>
        <begin position="403"/>
        <end position="420"/>
    </location>
</feature>
<dbReference type="EMBL" id="OU015567">
    <property type="protein sequence ID" value="CAG5113117.1"/>
    <property type="molecule type" value="Genomic_DNA"/>
</dbReference>
<keyword evidence="3" id="KW-0732">Signal</keyword>
<evidence type="ECO:0000256" key="1">
    <source>
        <dbReference type="SAM" id="MobiDB-lite"/>
    </source>
</evidence>
<sequence length="888" mass="101583">MFWLFLQVSLAFASASKTQYLVERISEHEVDQAKYNPFGKKKSGYRDIFDSEGIIEELARFDEIGIMNDRADQWKCGLEDGWEDRINAWYQYADRIKNNHTLWDGYTLALLKNADFNKDRCINALRAFDDDLRGDDWLNGALNPAKIMCSSWGYKGGELNQPQNFIKKFSTEPISTFPAKTTQCYFAQRFDDNGDLVYSGQYAHEATFGAVEALRNIVAKGARDFIECSNECIEKGLEHGFNETSDEVNNCPTTNCGLKFTTGKIGLCYPAQCTPLEILLARRNIPAEKFPELLMTNQGNFNENMFFMEEEKPWVQRASDVAWVNLNTGITRITKYVEPIYRVTQGGLIGASVVLGIYGLMLLCVSYFPKSDFQILAAFHLPTHYQSMVSTFRPAKAIQCIDGIRVLSIWWVLMGHIMSQTWSLQDNLAEVSLRLRDSNFLIAIVNALPSVDSFFLMGGLLVSYIGTDKIIKTSKRPLGFIVTFFFNILNRWMRLVPVILLGIWLQTSIFPLFGQGIGQTTSNIMGSACLRLNMFAKTIFFVMNFFVEGSSCLGHVWYLGCEFWYSAIFPINAALYGVHKALGITFTVLLSCFSIGWDWYQSAIINATPYQQLRLSYSIDTNTMANDVYTRPWARYHSYGVGILFGWLILSERKGNGFKKFVKNNKIVGYMTVFALWCVSFFFLYFTIYFSTMCFQVDFVGIWENRVDLYYDDSDKWDFIWGCSSTNQGSAAWNGFHRAVWAFGLGLLIFLCDSGFGFMINSILAHTGWIIFAKTSFAFYIVHYSLIVIYQQSLTMMVNVDEYWVTWTFLHLMTLTTAVAVLIYITFEVPMAKLWGIAFGFLQRLTAPPRNAKTESYKDDSIEESPPSYHSEERDEELELSMQKAEKI</sequence>
<evidence type="ECO:0000256" key="2">
    <source>
        <dbReference type="SAM" id="Phobius"/>
    </source>
</evidence>
<feature type="transmembrane region" description="Helical" evidence="2">
    <location>
        <begin position="804"/>
        <end position="827"/>
    </location>
</feature>
<keyword evidence="2" id="KW-1133">Transmembrane helix</keyword>
<feature type="transmembrane region" description="Helical" evidence="2">
    <location>
        <begin position="739"/>
        <end position="759"/>
    </location>
</feature>
<keyword evidence="2" id="KW-0812">Transmembrane</keyword>
<evidence type="ECO:0000313" key="6">
    <source>
        <dbReference type="Proteomes" id="UP001158576"/>
    </source>
</evidence>
<feature type="transmembrane region" description="Helical" evidence="2">
    <location>
        <begin position="348"/>
        <end position="368"/>
    </location>
</feature>
<feature type="transmembrane region" description="Helical" evidence="2">
    <location>
        <begin position="771"/>
        <end position="792"/>
    </location>
</feature>
<evidence type="ECO:0000259" key="4">
    <source>
        <dbReference type="Pfam" id="PF01757"/>
    </source>
</evidence>
<feature type="chain" id="PRO_5046180768" evidence="3">
    <location>
        <begin position="19"/>
        <end position="888"/>
    </location>
</feature>
<dbReference type="InterPro" id="IPR052728">
    <property type="entry name" value="O2_lipid_transport_reg"/>
</dbReference>